<dbReference type="PROSITE" id="PS51257">
    <property type="entry name" value="PROKAR_LIPOPROTEIN"/>
    <property type="match status" value="1"/>
</dbReference>
<protein>
    <recommendedName>
        <fullName evidence="4">Outer membrane protein beta-barrel domain-containing protein</fullName>
    </recommendedName>
</protein>
<evidence type="ECO:0000313" key="3">
    <source>
        <dbReference type="Proteomes" id="UP000199053"/>
    </source>
</evidence>
<sequence length="271" mass="30337">MPMQKIITFFALFILLLASSASCEEKPLFPTNEFKLGYQGMYMYYDEPDIMHEKGIMNGGFGSWTGYFTEHLIMVNVEAEGVVGSLKYDGQRSDGSKLKCDTDDYFISARATVGKGFDFGDIGLTPYTGIGGRYWYDKIKTTGGYEREIKQLYVPVGVNIIAKMDDDWSVGGTLEGDLFLGGEVKSKLSQAGSGYSDAKNTQEFMKGGGGRVSMFMEYDLDSYSVGVEPYFRYWQFAKSKSDTVQYGGSMAEVVEPKNKFYMSGLRVYLKF</sequence>
<accession>A0A1G9GWS8</accession>
<dbReference type="Gene3D" id="2.40.128.100">
    <property type="entry name" value="OPCA outer membrane adhesin/invasin"/>
    <property type="match status" value="1"/>
</dbReference>
<dbReference type="Proteomes" id="UP000199053">
    <property type="component" value="Unassembled WGS sequence"/>
</dbReference>
<name>A0A1G9GWS8_9BACT</name>
<reference evidence="3" key="1">
    <citation type="submission" date="2016-10" db="EMBL/GenBank/DDBJ databases">
        <authorList>
            <person name="Varghese N."/>
            <person name="Submissions S."/>
        </authorList>
    </citation>
    <scope>NUCLEOTIDE SEQUENCE [LARGE SCALE GENOMIC DNA]</scope>
    <source>
        <strain evidence="3">DSM 16995</strain>
    </source>
</reference>
<evidence type="ECO:0008006" key="4">
    <source>
        <dbReference type="Google" id="ProtNLM"/>
    </source>
</evidence>
<dbReference type="GO" id="GO:0004190">
    <property type="term" value="F:aspartic-type endopeptidase activity"/>
    <property type="evidence" value="ECO:0007669"/>
    <property type="project" value="InterPro"/>
</dbReference>
<keyword evidence="3" id="KW-1185">Reference proteome</keyword>
<dbReference type="AlphaFoldDB" id="A0A1G9GWS8"/>
<dbReference type="STRING" id="246191.SAMN05660337_1908"/>
<keyword evidence="1" id="KW-0732">Signal</keyword>
<gene>
    <name evidence="2" type="ORF">SAMN05660337_1908</name>
</gene>
<proteinExistence type="predicted"/>
<feature type="signal peptide" evidence="1">
    <location>
        <begin position="1"/>
        <end position="23"/>
    </location>
</feature>
<dbReference type="EMBL" id="FNGA01000003">
    <property type="protein sequence ID" value="SDL05137.1"/>
    <property type="molecule type" value="Genomic_DNA"/>
</dbReference>
<evidence type="ECO:0000256" key="1">
    <source>
        <dbReference type="SAM" id="SignalP"/>
    </source>
</evidence>
<organism evidence="2 3">
    <name type="scientific">Maridesulfovibrio ferrireducens</name>
    <dbReference type="NCBI Taxonomy" id="246191"/>
    <lineage>
        <taxon>Bacteria</taxon>
        <taxon>Pseudomonadati</taxon>
        <taxon>Thermodesulfobacteriota</taxon>
        <taxon>Desulfovibrionia</taxon>
        <taxon>Desulfovibrionales</taxon>
        <taxon>Desulfovibrionaceae</taxon>
        <taxon>Maridesulfovibrio</taxon>
    </lineage>
</organism>
<dbReference type="InterPro" id="IPR020080">
    <property type="entry name" value="OM_adhesin/peptidase_omptin"/>
</dbReference>
<feature type="chain" id="PRO_5011793177" description="Outer membrane protein beta-barrel domain-containing protein" evidence="1">
    <location>
        <begin position="24"/>
        <end position="271"/>
    </location>
</feature>
<dbReference type="SUPFAM" id="SSF69917">
    <property type="entry name" value="OMPT-like"/>
    <property type="match status" value="1"/>
</dbReference>
<evidence type="ECO:0000313" key="2">
    <source>
        <dbReference type="EMBL" id="SDL05137.1"/>
    </source>
</evidence>